<reference evidence="1 2" key="1">
    <citation type="submission" date="2016-09" db="EMBL/GenBank/DDBJ databases">
        <authorList>
            <person name="Capua I."/>
            <person name="De Benedictis P."/>
            <person name="Joannis T."/>
            <person name="Lombin L.H."/>
            <person name="Cattoli G."/>
        </authorList>
    </citation>
    <scope>NUCLEOTIDE SEQUENCE [LARGE SCALE GENOMIC DNA]</scope>
    <source>
        <strain evidence="1 2">UB20</strain>
    </source>
</reference>
<evidence type="ECO:0000313" key="1">
    <source>
        <dbReference type="EMBL" id="SCQ17701.1"/>
    </source>
</evidence>
<protein>
    <submittedName>
        <fullName evidence="1">Uncharacterized protein</fullName>
    </submittedName>
</protein>
<gene>
    <name evidence="1" type="ORF">TFUB20_00092</name>
</gene>
<dbReference type="EMBL" id="FMMM01000012">
    <property type="protein sequence ID" value="SCQ17701.1"/>
    <property type="molecule type" value="Genomic_DNA"/>
</dbReference>
<dbReference type="AlphaFoldDB" id="A0A1D3UC84"/>
<dbReference type="RefSeq" id="WP_256122151.1">
    <property type="nucleotide sequence ID" value="NZ_FMMM01000012.1"/>
</dbReference>
<proteinExistence type="predicted"/>
<evidence type="ECO:0000313" key="2">
    <source>
        <dbReference type="Proteomes" id="UP000182057"/>
    </source>
</evidence>
<sequence>MEVIKKTLILVGNKPSYRIGLHTLIDSFDYVLRIGRMNNLGVAGRKIDGIYIEANNVFKYIFHGGENKDEIKKAQNIFMHKYWYEHFREWDAFLTKRQYESVEIINDEDAIKAIGFERPTSAVLMLAYLLNSRWKEHYDIHITCLDVEGRAELIDHNPYWNWHKGAGTYEENYLKKLIDHGIITRVRDE</sequence>
<accession>A0A1D3UC84</accession>
<dbReference type="Proteomes" id="UP000182057">
    <property type="component" value="Unassembled WGS sequence"/>
</dbReference>
<name>A0A1D3UC84_TANFO</name>
<organism evidence="1 2">
    <name type="scientific">Tannerella forsythia</name>
    <name type="common">Bacteroides forsythus</name>
    <dbReference type="NCBI Taxonomy" id="28112"/>
    <lineage>
        <taxon>Bacteria</taxon>
        <taxon>Pseudomonadati</taxon>
        <taxon>Bacteroidota</taxon>
        <taxon>Bacteroidia</taxon>
        <taxon>Bacteroidales</taxon>
        <taxon>Tannerellaceae</taxon>
        <taxon>Tannerella</taxon>
    </lineage>
</organism>